<name>A0AA36MBF1_CYLNA</name>
<comment type="caution">
    <text evidence="3">The sequence shown here is derived from an EMBL/GenBank/DDBJ whole genome shotgun (WGS) entry which is preliminary data.</text>
</comment>
<keyword evidence="2" id="KW-1133">Transmembrane helix</keyword>
<evidence type="ECO:0000256" key="2">
    <source>
        <dbReference type="SAM" id="Phobius"/>
    </source>
</evidence>
<evidence type="ECO:0000313" key="4">
    <source>
        <dbReference type="Proteomes" id="UP001176961"/>
    </source>
</evidence>
<sequence length="79" mass="9315">MYTTAWEARRLTILEWAFVYLTIIFAFLSITFGCYFTFMTRHGAHRVFLERIEEMEEDSDDESEDETETLSTTNTGLTI</sequence>
<feature type="non-terminal residue" evidence="3">
    <location>
        <position position="1"/>
    </location>
</feature>
<gene>
    <name evidence="3" type="ORF">CYNAS_LOCUS15455</name>
</gene>
<dbReference type="AlphaFoldDB" id="A0AA36MBF1"/>
<dbReference type="EMBL" id="CATQJL010000305">
    <property type="protein sequence ID" value="CAJ0603472.1"/>
    <property type="molecule type" value="Genomic_DNA"/>
</dbReference>
<keyword evidence="4" id="KW-1185">Reference proteome</keyword>
<accession>A0AA36MBF1</accession>
<feature type="compositionally biased region" description="Acidic residues" evidence="1">
    <location>
        <begin position="55"/>
        <end position="68"/>
    </location>
</feature>
<reference evidence="3" key="1">
    <citation type="submission" date="2023-07" db="EMBL/GenBank/DDBJ databases">
        <authorList>
            <consortium name="CYATHOMIX"/>
        </authorList>
    </citation>
    <scope>NUCLEOTIDE SEQUENCE</scope>
    <source>
        <strain evidence="3">N/A</strain>
    </source>
</reference>
<keyword evidence="2" id="KW-0472">Membrane</keyword>
<feature type="transmembrane region" description="Helical" evidence="2">
    <location>
        <begin position="16"/>
        <end position="38"/>
    </location>
</feature>
<organism evidence="3 4">
    <name type="scientific">Cylicocyclus nassatus</name>
    <name type="common">Nematode worm</name>
    <dbReference type="NCBI Taxonomy" id="53992"/>
    <lineage>
        <taxon>Eukaryota</taxon>
        <taxon>Metazoa</taxon>
        <taxon>Ecdysozoa</taxon>
        <taxon>Nematoda</taxon>
        <taxon>Chromadorea</taxon>
        <taxon>Rhabditida</taxon>
        <taxon>Rhabditina</taxon>
        <taxon>Rhabditomorpha</taxon>
        <taxon>Strongyloidea</taxon>
        <taxon>Strongylidae</taxon>
        <taxon>Cylicocyclus</taxon>
    </lineage>
</organism>
<evidence type="ECO:0000256" key="1">
    <source>
        <dbReference type="SAM" id="MobiDB-lite"/>
    </source>
</evidence>
<proteinExistence type="predicted"/>
<evidence type="ECO:0000313" key="3">
    <source>
        <dbReference type="EMBL" id="CAJ0603472.1"/>
    </source>
</evidence>
<feature type="region of interest" description="Disordered" evidence="1">
    <location>
        <begin position="55"/>
        <end position="79"/>
    </location>
</feature>
<dbReference type="Proteomes" id="UP001176961">
    <property type="component" value="Unassembled WGS sequence"/>
</dbReference>
<keyword evidence="2" id="KW-0812">Transmembrane</keyword>
<protein>
    <submittedName>
        <fullName evidence="3">Uncharacterized protein</fullName>
    </submittedName>
</protein>